<evidence type="ECO:0000313" key="3">
    <source>
        <dbReference type="Proteomes" id="UP000662888"/>
    </source>
</evidence>
<dbReference type="EMBL" id="CP065053">
    <property type="protein sequence ID" value="QPI53296.1"/>
    <property type="molecule type" value="Genomic_DNA"/>
</dbReference>
<organism evidence="2 3">
    <name type="scientific">Massilia antarctica</name>
    <dbReference type="NCBI Taxonomy" id="2765360"/>
    <lineage>
        <taxon>Bacteria</taxon>
        <taxon>Pseudomonadati</taxon>
        <taxon>Pseudomonadota</taxon>
        <taxon>Betaproteobacteria</taxon>
        <taxon>Burkholderiales</taxon>
        <taxon>Oxalobacteraceae</taxon>
        <taxon>Telluria group</taxon>
        <taxon>Massilia</taxon>
    </lineage>
</organism>
<gene>
    <name evidence="2" type="ORF">IV454_16250</name>
</gene>
<accession>A0AA49ABI1</accession>
<protein>
    <submittedName>
        <fullName evidence="2">ORF6N domain-containing protein</fullName>
    </submittedName>
</protein>
<sequence>MQSLKVRAAALPRIQWNGQTVITTELLAQLYETEAKHIQQNFARNSLRFNSGLHYYKVSGRALKDLRPSLRGLQISAKTRSLILWTDRGATRHAKMIETDRAWDAFSALEDHYFKQFDVDPDLEPATADDKEILHVAAYRLSVRNKVPISTGHTIHNEAAGTKHYSELTKGGVKQAVQASAPLIERTATEEHFAKIQARKNAVTGPTSQLALPLHDPPGQVS</sequence>
<proteinExistence type="predicted"/>
<dbReference type="Pfam" id="PF10543">
    <property type="entry name" value="ORF6N"/>
    <property type="match status" value="1"/>
</dbReference>
<keyword evidence="3" id="KW-1185">Reference proteome</keyword>
<reference evidence="2 3" key="1">
    <citation type="submission" date="2020-11" db="EMBL/GenBank/DDBJ databases">
        <authorList>
            <person name="Sun Q."/>
        </authorList>
    </citation>
    <scope>NUCLEOTIDE SEQUENCE [LARGE SCALE GENOMIC DNA]</scope>
    <source>
        <strain evidence="2 3">P8398</strain>
    </source>
</reference>
<feature type="domain" description="KilA-N DNA-binding" evidence="1">
    <location>
        <begin position="15"/>
        <end position="96"/>
    </location>
</feature>
<evidence type="ECO:0000259" key="1">
    <source>
        <dbReference type="Pfam" id="PF10543"/>
    </source>
</evidence>
<dbReference type="InterPro" id="IPR018873">
    <property type="entry name" value="KilA-N_DNA-bd_domain"/>
</dbReference>
<evidence type="ECO:0000313" key="2">
    <source>
        <dbReference type="EMBL" id="QPI53296.1"/>
    </source>
</evidence>
<dbReference type="Proteomes" id="UP000662888">
    <property type="component" value="Chromosome"/>
</dbReference>
<name>A0AA49ABI1_9BURK</name>